<dbReference type="Gene3D" id="2.30.30.1040">
    <property type="match status" value="1"/>
</dbReference>
<comment type="function">
    <text evidence="10">Auxin response factors (ARFs) are transcriptional factors that bind specifically to the DNA sequence 5'-TGTCTC-3' found in the auxin-responsive promoter elements (AuxREs).</text>
</comment>
<dbReference type="Gene3D" id="3.10.20.90">
    <property type="entry name" value="Phosphatidylinositol 3-kinase Catalytic Subunit, Chain A, domain 1"/>
    <property type="match status" value="1"/>
</dbReference>
<feature type="domain" description="TF-B3" evidence="12">
    <location>
        <begin position="126"/>
        <end position="228"/>
    </location>
</feature>
<dbReference type="InterPro" id="IPR033389">
    <property type="entry name" value="AUX/IAA_dom"/>
</dbReference>
<evidence type="ECO:0000256" key="6">
    <source>
        <dbReference type="ARBA" id="ARBA00023163"/>
    </source>
</evidence>
<dbReference type="Proteomes" id="UP001630127">
    <property type="component" value="Unassembled WGS sequence"/>
</dbReference>
<dbReference type="GO" id="GO:0009734">
    <property type="term" value="P:auxin-activated signaling pathway"/>
    <property type="evidence" value="ECO:0007669"/>
    <property type="project" value="UniProtKB-KW"/>
</dbReference>
<sequence length="1075" mass="119379">MKAPTNGYLANSGEGERKAINSELWHACAGPLVSLPPVGSLVVYFPQGHSEQVAASMQKETDSIPSYPNLPSKLICLLHNVTLHADPETDEVYAQMTLQPVNKYDQDALLLSDMGLKQSRQPAEFFCKTLTASDTSTHGGFSVPRRAAEKIFPPLDFSMQPPAQEIVARDLHDQTWTFRHIYRGQPKRHLLTTGWSVFVSSKRLVAGDSVLFIRDEKSQLLLGIKRANRQQPALSSSVISSDSMHIGILAAAAHAAANSSPFTIFYNPRASPSEFVIPFAKYNKAMYTQVSLGMRFRMMFETDESGVRRYMGTITGIADLDPVRWKSSQWRNLQVGWDESTAGERPSRVSIWEVEPVVTPFYICPPPFFRPKFPKHPGFPDDESDIDNVFKRGMPWFGDDLGLKNATNSVLPGLSLVQWMNMQQNNQSSTAFPSALHVNLNTEDHSKLLNFQSPAFAATNLQFGKPNQLNQPANQLQQNSLVGSQPQQLQQLLHSSVISQQQQPPQQQPIQLRQQAQQPLHQQQCPPHMQQQQQQQQQQQNMMQIPSVNNGPSVATCQIPNQNLQQPALYSQLQQQQLLTGNTQSQQAASANKSSFALTSLPQDLQFQQLEHQNSLLQKNQQQQTPLQQAPLQLLQQSLMQRPQVQQTSQQNFSEQHLQLQLLQKLQQQQQQLSSPLSNHLEPHLSQQQQSLQQNQQFQQAPVAQQQPSGNSLATSTLLQSPQYPVNHLQGLNKSPIVIKAHSGPTDGDAPSCSTSPSTNNCHVSSSKFLGRNQQGPTQAGESVIDPSPLLVHELQSRSDFRVKHDLSSSKGTEQPKFRINTEHLDAASSATSYCLDTGGLQQNFPLPSLCLDSDVQSHSRGALPFTSTVDSLAPDALLSRGYDSGKDIQNVLSNYGGTSRDIETELSAAGFGVPNTSFKPGCSNDVPITDSGVLNSGLWPNQTQRMRTYTKVQKRGSVGRTIDVTRYKGYDELRHDLARMFGIEGQLEDTQRTEWKLVYVDHENDILLVGDDPWEEFVSCVQSIKILSSAEVQQMSLDGDLGNLPVPNQACSGTDSGNAWRGHYDDNLTASFNR</sequence>
<dbReference type="InterPro" id="IPR015300">
    <property type="entry name" value="DNA-bd_pseudobarrel_sf"/>
</dbReference>
<dbReference type="Pfam" id="PF02309">
    <property type="entry name" value="AUX_IAA"/>
    <property type="match status" value="1"/>
</dbReference>
<dbReference type="Pfam" id="PF06507">
    <property type="entry name" value="ARF_AD"/>
    <property type="match status" value="1"/>
</dbReference>
<protein>
    <recommendedName>
        <fullName evidence="10">Auxin response factor</fullName>
    </recommendedName>
</protein>
<evidence type="ECO:0000256" key="5">
    <source>
        <dbReference type="ARBA" id="ARBA00023125"/>
    </source>
</evidence>
<dbReference type="SMART" id="SM01019">
    <property type="entry name" value="B3"/>
    <property type="match status" value="1"/>
</dbReference>
<comment type="caution">
    <text evidence="14">The sequence shown here is derived from an EMBL/GenBank/DDBJ whole genome shotgun (WGS) entry which is preliminary data.</text>
</comment>
<keyword evidence="6 10" id="KW-0804">Transcription</keyword>
<organism evidence="14 15">
    <name type="scientific">Cinchona calisaya</name>
    <dbReference type="NCBI Taxonomy" id="153742"/>
    <lineage>
        <taxon>Eukaryota</taxon>
        <taxon>Viridiplantae</taxon>
        <taxon>Streptophyta</taxon>
        <taxon>Embryophyta</taxon>
        <taxon>Tracheophyta</taxon>
        <taxon>Spermatophyta</taxon>
        <taxon>Magnoliopsida</taxon>
        <taxon>eudicotyledons</taxon>
        <taxon>Gunneridae</taxon>
        <taxon>Pentapetalae</taxon>
        <taxon>asterids</taxon>
        <taxon>lamiids</taxon>
        <taxon>Gentianales</taxon>
        <taxon>Rubiaceae</taxon>
        <taxon>Cinchonoideae</taxon>
        <taxon>Cinchoneae</taxon>
        <taxon>Cinchona</taxon>
    </lineage>
</organism>
<dbReference type="SUPFAM" id="SSF101936">
    <property type="entry name" value="DNA-binding pseudobarrel domain"/>
    <property type="match status" value="1"/>
</dbReference>
<dbReference type="InterPro" id="IPR053793">
    <property type="entry name" value="PB1-like"/>
</dbReference>
<evidence type="ECO:0000313" key="14">
    <source>
        <dbReference type="EMBL" id="KAL3535496.1"/>
    </source>
</evidence>
<dbReference type="SUPFAM" id="SSF54277">
    <property type="entry name" value="CAD &amp; PB1 domains"/>
    <property type="match status" value="1"/>
</dbReference>
<evidence type="ECO:0000256" key="2">
    <source>
        <dbReference type="ARBA" id="ARBA00007853"/>
    </source>
</evidence>
<dbReference type="PANTHER" id="PTHR31384:SF21">
    <property type="entry name" value="AUXIN RESPONSE FACTOR 19"/>
    <property type="match status" value="1"/>
</dbReference>
<feature type="region of interest" description="Disordered" evidence="11">
    <location>
        <begin position="497"/>
        <end position="558"/>
    </location>
</feature>
<dbReference type="AlphaFoldDB" id="A0ABD3AWA6"/>
<dbReference type="InterPro" id="IPR010525">
    <property type="entry name" value="ARF_dom"/>
</dbReference>
<dbReference type="GO" id="GO:0009835">
    <property type="term" value="P:fruit ripening"/>
    <property type="evidence" value="ECO:0007669"/>
    <property type="project" value="UniProtKB-KW"/>
</dbReference>
<dbReference type="PROSITE" id="PS50863">
    <property type="entry name" value="B3"/>
    <property type="match status" value="1"/>
</dbReference>
<keyword evidence="4 10" id="KW-0805">Transcription regulation</keyword>
<dbReference type="GO" id="GO:0003677">
    <property type="term" value="F:DNA binding"/>
    <property type="evidence" value="ECO:0007669"/>
    <property type="project" value="UniProtKB-KW"/>
</dbReference>
<evidence type="ECO:0000256" key="10">
    <source>
        <dbReference type="RuleBase" id="RU004561"/>
    </source>
</evidence>
<dbReference type="InterPro" id="IPR044835">
    <property type="entry name" value="ARF_plant"/>
</dbReference>
<feature type="region of interest" description="Disordered" evidence="11">
    <location>
        <begin position="671"/>
        <end position="715"/>
    </location>
</feature>
<dbReference type="CDD" id="cd10017">
    <property type="entry name" value="B3_DNA"/>
    <property type="match status" value="1"/>
</dbReference>
<dbReference type="FunFam" id="3.10.20.90:FF:000047">
    <property type="entry name" value="Auxin response factor"/>
    <property type="match status" value="1"/>
</dbReference>
<keyword evidence="9" id="KW-0292">Fruit ripening</keyword>
<keyword evidence="5 10" id="KW-0238">DNA-binding</keyword>
<feature type="domain" description="PB1" evidence="13">
    <location>
        <begin position="948"/>
        <end position="1041"/>
    </location>
</feature>
<dbReference type="PANTHER" id="PTHR31384">
    <property type="entry name" value="AUXIN RESPONSE FACTOR 4-RELATED"/>
    <property type="match status" value="1"/>
</dbReference>
<evidence type="ECO:0000259" key="12">
    <source>
        <dbReference type="PROSITE" id="PS50863"/>
    </source>
</evidence>
<dbReference type="InterPro" id="IPR003340">
    <property type="entry name" value="B3_DNA-bd"/>
</dbReference>
<accession>A0ABD3AWA6</accession>
<feature type="compositionally biased region" description="Low complexity" evidence="11">
    <location>
        <begin position="685"/>
        <end position="708"/>
    </location>
</feature>
<keyword evidence="7 10" id="KW-0539">Nucleus</keyword>
<evidence type="ECO:0000256" key="1">
    <source>
        <dbReference type="ARBA" id="ARBA00004123"/>
    </source>
</evidence>
<comment type="subcellular location">
    <subcellularLocation>
        <location evidence="1 10">Nucleus</location>
    </subcellularLocation>
</comment>
<reference evidence="14 15" key="1">
    <citation type="submission" date="2024-11" db="EMBL/GenBank/DDBJ databases">
        <title>A near-complete genome assembly of Cinchona calisaya.</title>
        <authorList>
            <person name="Lian D.C."/>
            <person name="Zhao X.W."/>
            <person name="Wei L."/>
        </authorList>
    </citation>
    <scope>NUCLEOTIDE SEQUENCE [LARGE SCALE GENOMIC DNA]</scope>
    <source>
        <tissue evidence="14">Nenye</tissue>
    </source>
</reference>
<name>A0ABD3AWA6_9GENT</name>
<evidence type="ECO:0000256" key="9">
    <source>
        <dbReference type="ARBA" id="ARBA00033478"/>
    </source>
</evidence>
<evidence type="ECO:0000256" key="11">
    <source>
        <dbReference type="SAM" id="MobiDB-lite"/>
    </source>
</evidence>
<feature type="compositionally biased region" description="Polar residues" evidence="11">
    <location>
        <begin position="547"/>
        <end position="558"/>
    </location>
</feature>
<dbReference type="FunFam" id="2.30.30.1040:FF:000001">
    <property type="entry name" value="Auxin response factor"/>
    <property type="match status" value="1"/>
</dbReference>
<feature type="compositionally biased region" description="Low complexity" evidence="11">
    <location>
        <begin position="497"/>
        <end position="546"/>
    </location>
</feature>
<comment type="similarity">
    <text evidence="2 10">Belongs to the ARF family.</text>
</comment>
<keyword evidence="15" id="KW-1185">Reference proteome</keyword>
<gene>
    <name evidence="14" type="ORF">ACH5RR_003957</name>
</gene>
<proteinExistence type="inferred from homology"/>
<dbReference type="EMBL" id="JBJUIK010000002">
    <property type="protein sequence ID" value="KAL3535496.1"/>
    <property type="molecule type" value="Genomic_DNA"/>
</dbReference>
<evidence type="ECO:0000256" key="7">
    <source>
        <dbReference type="ARBA" id="ARBA00023242"/>
    </source>
</evidence>
<evidence type="ECO:0000256" key="8">
    <source>
        <dbReference type="ARBA" id="ARBA00023294"/>
    </source>
</evidence>
<evidence type="ECO:0000259" key="13">
    <source>
        <dbReference type="PROSITE" id="PS51745"/>
    </source>
</evidence>
<evidence type="ECO:0000256" key="4">
    <source>
        <dbReference type="ARBA" id="ARBA00023015"/>
    </source>
</evidence>
<dbReference type="GO" id="GO:0005634">
    <property type="term" value="C:nucleus"/>
    <property type="evidence" value="ECO:0007669"/>
    <property type="project" value="UniProtKB-SubCell"/>
</dbReference>
<dbReference type="PROSITE" id="PS51745">
    <property type="entry name" value="PB1"/>
    <property type="match status" value="1"/>
</dbReference>
<evidence type="ECO:0000313" key="15">
    <source>
        <dbReference type="Proteomes" id="UP001630127"/>
    </source>
</evidence>
<keyword evidence="8 10" id="KW-0927">Auxin signaling pathway</keyword>
<keyword evidence="3" id="KW-0217">Developmental protein</keyword>
<comment type="subunit">
    <text evidence="10">Homodimers and heterodimers.</text>
</comment>
<dbReference type="Gene3D" id="2.40.330.10">
    <property type="entry name" value="DNA-binding pseudobarrel domain"/>
    <property type="match status" value="1"/>
</dbReference>
<dbReference type="FunFam" id="2.40.330.10:FF:000001">
    <property type="entry name" value="Auxin response factor"/>
    <property type="match status" value="1"/>
</dbReference>
<dbReference type="Pfam" id="PF02362">
    <property type="entry name" value="B3"/>
    <property type="match status" value="1"/>
</dbReference>
<evidence type="ECO:0000256" key="3">
    <source>
        <dbReference type="ARBA" id="ARBA00022473"/>
    </source>
</evidence>